<reference evidence="2 3" key="2">
    <citation type="submission" date="2019-09" db="EMBL/GenBank/DDBJ databases">
        <title>Complete Genome Sequence and Methylome Analysis of free living Spirochaetas.</title>
        <authorList>
            <person name="Leshcheva N."/>
            <person name="Mikheeva N."/>
        </authorList>
    </citation>
    <scope>NUCLEOTIDE SEQUENCE [LARGE SCALE GENOMIC DNA]</scope>
    <source>
        <strain evidence="2 3">P</strain>
    </source>
</reference>
<evidence type="ECO:0000313" key="2">
    <source>
        <dbReference type="EMBL" id="QEN05328.1"/>
    </source>
</evidence>
<keyword evidence="3" id="KW-1185">Reference proteome</keyword>
<name>A0A5C1QDB7_9SPIO</name>
<evidence type="ECO:0000259" key="1">
    <source>
        <dbReference type="Pfam" id="PF07883"/>
    </source>
</evidence>
<dbReference type="SUPFAM" id="SSF51182">
    <property type="entry name" value="RmlC-like cupins"/>
    <property type="match status" value="1"/>
</dbReference>
<dbReference type="Proteomes" id="UP000323824">
    <property type="component" value="Chromosome"/>
</dbReference>
<dbReference type="InterPro" id="IPR014710">
    <property type="entry name" value="RmlC-like_jellyroll"/>
</dbReference>
<gene>
    <name evidence="2" type="ORF">EW093_11600</name>
</gene>
<organism evidence="2 3">
    <name type="scientific">Thiospirochaeta perfilievii</name>
    <dbReference type="NCBI Taxonomy" id="252967"/>
    <lineage>
        <taxon>Bacteria</taxon>
        <taxon>Pseudomonadati</taxon>
        <taxon>Spirochaetota</taxon>
        <taxon>Spirochaetia</taxon>
        <taxon>Spirochaetales</taxon>
        <taxon>Spirochaetaceae</taxon>
        <taxon>Thiospirochaeta</taxon>
    </lineage>
</organism>
<dbReference type="InterPro" id="IPR011051">
    <property type="entry name" value="RmlC_Cupin_sf"/>
</dbReference>
<dbReference type="EMBL" id="CP035807">
    <property type="protein sequence ID" value="QEN05328.1"/>
    <property type="molecule type" value="Genomic_DNA"/>
</dbReference>
<feature type="domain" description="Cupin type-2" evidence="1">
    <location>
        <begin position="34"/>
        <end position="100"/>
    </location>
</feature>
<evidence type="ECO:0000313" key="3">
    <source>
        <dbReference type="Proteomes" id="UP000323824"/>
    </source>
</evidence>
<dbReference type="Pfam" id="PF07883">
    <property type="entry name" value="Cupin_2"/>
    <property type="match status" value="1"/>
</dbReference>
<dbReference type="InterPro" id="IPR013096">
    <property type="entry name" value="Cupin_2"/>
</dbReference>
<accession>A0A5C1QDB7</accession>
<dbReference type="KEGG" id="sper:EW093_11600"/>
<dbReference type="RefSeq" id="WP_149568566.1">
    <property type="nucleotide sequence ID" value="NZ_CP035807.1"/>
</dbReference>
<dbReference type="PANTHER" id="PTHR37694:SF1">
    <property type="entry name" value="SLR8022 PROTEIN"/>
    <property type="match status" value="1"/>
</dbReference>
<dbReference type="PANTHER" id="PTHR37694">
    <property type="entry name" value="SLR8022 PROTEIN"/>
    <property type="match status" value="1"/>
</dbReference>
<dbReference type="Gene3D" id="2.60.120.10">
    <property type="entry name" value="Jelly Rolls"/>
    <property type="match status" value="1"/>
</dbReference>
<protein>
    <submittedName>
        <fullName evidence="2">Cupin domain-containing protein</fullName>
    </submittedName>
</protein>
<reference evidence="2 3" key="1">
    <citation type="submission" date="2019-02" db="EMBL/GenBank/DDBJ databases">
        <authorList>
            <person name="Fomenkov A."/>
            <person name="Dubinina G."/>
            <person name="Grabovich M."/>
            <person name="Vincze T."/>
            <person name="Roberts R.J."/>
        </authorList>
    </citation>
    <scope>NUCLEOTIDE SEQUENCE [LARGE SCALE GENOMIC DNA]</scope>
    <source>
        <strain evidence="2 3">P</strain>
    </source>
</reference>
<proteinExistence type="predicted"/>
<dbReference type="AlphaFoldDB" id="A0A5C1QDB7"/>
<dbReference type="OrthoDB" id="9797047at2"/>
<sequence>MEKWILDELKKSQGKQGITIQKVPHSFTTNSVQLTFDKGAVLPIHTTPVDVLFYVIKGKGKLTVGSETSECEEGSYMESPKDIPHGWENVGDDILKILVIKLF</sequence>